<keyword evidence="5 14" id="KW-0808">Transferase</keyword>
<dbReference type="Gene3D" id="3.40.50.300">
    <property type="entry name" value="P-loop containing nucleotide triphosphate hydrolases"/>
    <property type="match status" value="1"/>
</dbReference>
<feature type="site" description="Interaction with substrate tRNA" evidence="14">
    <location>
        <position position="694"/>
    </location>
</feature>
<dbReference type="InterPro" id="IPR027417">
    <property type="entry name" value="P-loop_NTPase"/>
</dbReference>
<dbReference type="PROSITE" id="PS00058">
    <property type="entry name" value="DNA_MISMATCH_REPAIR_1"/>
    <property type="match status" value="1"/>
</dbReference>
<dbReference type="InterPro" id="IPR036890">
    <property type="entry name" value="HATPase_C_sf"/>
</dbReference>
<evidence type="ECO:0000256" key="11">
    <source>
        <dbReference type="ARBA" id="ARBA00023204"/>
    </source>
</evidence>
<dbReference type="SUPFAM" id="SSF55874">
    <property type="entry name" value="ATPase domain of HSP90 chaperone/DNA topoisomerase II/histidine kinase"/>
    <property type="match status" value="1"/>
</dbReference>
<dbReference type="GO" id="GO:0030983">
    <property type="term" value="F:mismatched DNA binding"/>
    <property type="evidence" value="ECO:0007669"/>
    <property type="project" value="InterPro"/>
</dbReference>
<keyword evidence="9 14" id="KW-0067">ATP-binding</keyword>
<dbReference type="InterPro" id="IPR013507">
    <property type="entry name" value="DNA_mismatch_S5_2-like"/>
</dbReference>
<reference evidence="21" key="2">
    <citation type="submission" date="2018-07" db="EMBL/GenBank/DDBJ databases">
        <authorList>
            <consortium name="NCBI Pathogen Detection Project"/>
        </authorList>
    </citation>
    <scope>NUCLEOTIDE SEQUENCE</scope>
    <source>
        <strain evidence="21">M264</strain>
    </source>
</reference>
<keyword evidence="21" id="KW-0255">Endonuclease</keyword>
<dbReference type="FunFam" id="3.30.230.10:FF:000013">
    <property type="entry name" value="DNA mismatch repair endonuclease MutL"/>
    <property type="match status" value="1"/>
</dbReference>
<evidence type="ECO:0000256" key="14">
    <source>
        <dbReference type="HAMAP-Rule" id="MF_00185"/>
    </source>
</evidence>
<dbReference type="SUPFAM" id="SSF54211">
    <property type="entry name" value="Ribosomal protein S5 domain 2-like"/>
    <property type="match status" value="1"/>
</dbReference>
<dbReference type="GO" id="GO:0052381">
    <property type="term" value="F:tRNA dimethylallyltransferase activity"/>
    <property type="evidence" value="ECO:0007669"/>
    <property type="project" value="UniProtKB-UniRule"/>
</dbReference>
<dbReference type="GO" id="GO:0005524">
    <property type="term" value="F:ATP binding"/>
    <property type="evidence" value="ECO:0007669"/>
    <property type="project" value="UniProtKB-UniRule"/>
</dbReference>
<comment type="function">
    <text evidence="13">This protein is involved in the repair of mismatches in DNA. It is required for dam-dependent methyl-directed DNA mismatch repair. May act as a 'molecular matchmaker', a protein that promotes the formation of a stable complex between two or more DNA-binding proteins in an ATP-dependent manner without itself being part of a final effector complex.</text>
</comment>
<dbReference type="GO" id="GO:0032300">
    <property type="term" value="C:mismatch repair complex"/>
    <property type="evidence" value="ECO:0007669"/>
    <property type="project" value="InterPro"/>
</dbReference>
<evidence type="ECO:0000256" key="4">
    <source>
        <dbReference type="ARBA" id="ARBA00006082"/>
    </source>
</evidence>
<evidence type="ECO:0000256" key="12">
    <source>
        <dbReference type="ARBA" id="ARBA00049563"/>
    </source>
</evidence>
<dbReference type="Gene3D" id="3.30.1370.100">
    <property type="entry name" value="MutL, C-terminal domain, regulatory subdomain"/>
    <property type="match status" value="1"/>
</dbReference>
<reference evidence="21" key="1">
    <citation type="journal article" date="2018" name="Genome Biol.">
        <title>SKESA: strategic k-mer extension for scrupulous assemblies.</title>
        <authorList>
            <person name="Souvorov A."/>
            <person name="Agarwala R."/>
            <person name="Lipman D.J."/>
        </authorList>
    </citation>
    <scope>NUCLEOTIDE SEQUENCE</scope>
    <source>
        <strain evidence="21">M264</strain>
    </source>
</reference>
<evidence type="ECO:0000256" key="7">
    <source>
        <dbReference type="ARBA" id="ARBA00022741"/>
    </source>
</evidence>
<evidence type="ECO:0000256" key="3">
    <source>
        <dbReference type="ARBA" id="ARBA00005842"/>
    </source>
</evidence>
<accession>A0A738DY16</accession>
<dbReference type="FunFam" id="3.30.1370.100:FF:000002">
    <property type="entry name" value="DNA mismatch repair protein MutL"/>
    <property type="match status" value="1"/>
</dbReference>
<comment type="similarity">
    <text evidence="3 14 17">Belongs to the IPP transferase family.</text>
</comment>
<dbReference type="Pfam" id="PF13589">
    <property type="entry name" value="HATPase_c_3"/>
    <property type="match status" value="1"/>
</dbReference>
<feature type="domain" description="DNA mismatch repair protein S5" evidence="20">
    <location>
        <begin position="212"/>
        <end position="331"/>
    </location>
</feature>
<keyword evidence="7 14" id="KW-0547">Nucleotide-binding</keyword>
<dbReference type="SMART" id="SM01340">
    <property type="entry name" value="DNA_mis_repair"/>
    <property type="match status" value="1"/>
</dbReference>
<dbReference type="SUPFAM" id="SSF118116">
    <property type="entry name" value="DNA mismatch repair protein MutL"/>
    <property type="match status" value="1"/>
</dbReference>
<gene>
    <name evidence="13 21" type="primary">mutL</name>
    <name evidence="14" type="synonym">miaA</name>
    <name evidence="21" type="ORF">G4W92_002993</name>
</gene>
<dbReference type="InterPro" id="IPR020667">
    <property type="entry name" value="DNA_mismatch_repair_MutL"/>
</dbReference>
<feature type="region of interest" description="Interaction with substrate tRNA" evidence="14">
    <location>
        <begin position="833"/>
        <end position="838"/>
    </location>
</feature>
<dbReference type="Pfam" id="PF08676">
    <property type="entry name" value="MutL_C"/>
    <property type="match status" value="1"/>
</dbReference>
<organism evidence="21">
    <name type="scientific">Salmonella abortus-equi</name>
    <dbReference type="NCBI Taxonomy" id="607"/>
    <lineage>
        <taxon>Bacteria</taxon>
        <taxon>Pseudomonadati</taxon>
        <taxon>Pseudomonadota</taxon>
        <taxon>Gammaproteobacteria</taxon>
        <taxon>Enterobacterales</taxon>
        <taxon>Enterobacteriaceae</taxon>
        <taxon>Salmonella</taxon>
    </lineage>
</organism>
<protein>
    <recommendedName>
        <fullName evidence="13 14">Multifunctional fusion protein</fullName>
    </recommendedName>
    <domain>
        <recommendedName>
            <fullName evidence="14">tRNA dimethylallyltransferase</fullName>
            <ecNumber evidence="14">2.5.1.75</ecNumber>
        </recommendedName>
        <alternativeName>
            <fullName evidence="14">Dimethylallyl diphosphate:tRNA dimethylallyltransferase</fullName>
            <shortName evidence="14">DMAPP:tRNA dimethylallyltransferase</shortName>
            <shortName evidence="14">DMATase</shortName>
        </alternativeName>
        <alternativeName>
            <fullName evidence="14">Isopentenyl-diphosphate:tRNA isopentenyltransferase</fullName>
            <shortName evidence="14">IPP transferase</shortName>
            <shortName evidence="14">IPPT</shortName>
            <shortName evidence="14">IPTase</shortName>
        </alternativeName>
    </domain>
    <domain>
        <recommendedName>
            <fullName evidence="13">DNA mismatch repair protein MutL</fullName>
        </recommendedName>
    </domain>
</protein>
<comment type="subunit">
    <text evidence="14">Monomer.</text>
</comment>
<dbReference type="InterPro" id="IPR038973">
    <property type="entry name" value="MutL/Mlh/Pms-like"/>
</dbReference>
<name>A0A738DY16_SALAE</name>
<feature type="region of interest" description="Interaction with substrate tRNA" evidence="14">
    <location>
        <begin position="752"/>
        <end position="756"/>
    </location>
</feature>
<evidence type="ECO:0000256" key="10">
    <source>
        <dbReference type="ARBA" id="ARBA00022842"/>
    </source>
</evidence>
<comment type="similarity">
    <text evidence="4 13">Belongs to the DNA mismatch repair MutL/HexB family.</text>
</comment>
<comment type="catalytic activity">
    <reaction evidence="12 14 15">
        <text>adenosine(37) in tRNA + dimethylallyl diphosphate = N(6)-dimethylallyladenosine(37) in tRNA + diphosphate</text>
        <dbReference type="Rhea" id="RHEA:26482"/>
        <dbReference type="Rhea" id="RHEA-COMP:10162"/>
        <dbReference type="Rhea" id="RHEA-COMP:10375"/>
        <dbReference type="ChEBI" id="CHEBI:33019"/>
        <dbReference type="ChEBI" id="CHEBI:57623"/>
        <dbReference type="ChEBI" id="CHEBI:74411"/>
        <dbReference type="ChEBI" id="CHEBI:74415"/>
        <dbReference type="EC" id="2.5.1.75"/>
    </reaction>
</comment>
<dbReference type="NCBIfam" id="TIGR00585">
    <property type="entry name" value="mutl"/>
    <property type="match status" value="1"/>
</dbReference>
<keyword evidence="21" id="KW-0540">Nuclease</keyword>
<dbReference type="InterPro" id="IPR042120">
    <property type="entry name" value="MutL_C_dimsub"/>
</dbReference>
<dbReference type="NCBIfam" id="NF000948">
    <property type="entry name" value="PRK00095.1-1"/>
    <property type="match status" value="1"/>
</dbReference>
<dbReference type="Gene3D" id="1.10.20.140">
    <property type="match status" value="1"/>
</dbReference>
<dbReference type="CDD" id="cd03482">
    <property type="entry name" value="MutL_Trans_MutL"/>
    <property type="match status" value="1"/>
</dbReference>
<dbReference type="InterPro" id="IPR042121">
    <property type="entry name" value="MutL_C_regsub"/>
</dbReference>
<evidence type="ECO:0000256" key="6">
    <source>
        <dbReference type="ARBA" id="ARBA00022694"/>
    </source>
</evidence>
<feature type="binding site" evidence="14">
    <location>
        <begin position="598"/>
        <end position="605"/>
    </location>
    <ligand>
        <name>ATP</name>
        <dbReference type="ChEBI" id="CHEBI:30616"/>
    </ligand>
</feature>
<dbReference type="SUPFAM" id="SSF52540">
    <property type="entry name" value="P-loop containing nucleoside triphosphate hydrolases"/>
    <property type="match status" value="1"/>
</dbReference>
<dbReference type="InterPro" id="IPR014790">
    <property type="entry name" value="MutL_C"/>
</dbReference>
<evidence type="ECO:0000256" key="2">
    <source>
        <dbReference type="ARBA" id="ARBA00003213"/>
    </source>
</evidence>
<evidence type="ECO:0000313" key="21">
    <source>
        <dbReference type="EMBL" id="HAE8733349.1"/>
    </source>
</evidence>
<evidence type="ECO:0000256" key="9">
    <source>
        <dbReference type="ARBA" id="ARBA00022840"/>
    </source>
</evidence>
<feature type="region of interest" description="Disordered" evidence="18">
    <location>
        <begin position="367"/>
        <end position="402"/>
    </location>
</feature>
<feature type="region of interest" description="Interaction with substrate tRNA" evidence="14">
    <location>
        <begin position="628"/>
        <end position="631"/>
    </location>
</feature>
<evidence type="ECO:0000256" key="17">
    <source>
        <dbReference type="RuleBase" id="RU003785"/>
    </source>
</evidence>
<dbReference type="HAMAP" id="MF_00149">
    <property type="entry name" value="DNA_mis_repair"/>
    <property type="match status" value="1"/>
</dbReference>
<sequence>MPIQVLPPQLANQIAAGEVVERPASVVKELVENSLDAGATRVDIDIERGGAKLIRIRDNGCGIKKEELALALARHATSKIASLDDLEAIISLGFRGEALASISSVSRLTLTSRTAEQAEAWQAYAEGRDMDVTVKPAAHPVGTTLEVLDLFYNTPARRKFMRTEKTEFNHIDEIIRRIALARFDVTLNLSHNGKLVRQYRAVAKDGQKERRLGAICGTPFLEHALAIEWQHGDLTLRGWVADPNHTTTALTEIQYCYVNGRMMRDRLINHAIRQACEDKLGADQQPAFVLYLEIDPHQVDVNVHPAKHEVRFHQSRLVHDFIYQGVLSVLQQQTETTLPLEEIAPAPRHVPENRIAAGRNHFAVPAEPTAAREPATQRYSGGASGGNGGRQSAGGWPHAQPGYQKQQGEVYRALLQTPATSPAPEPVAPALDGHSQSFGRVLTIVGGDCALLEHAGTIQLLSLPVAERWLRQAQLTPGQSPVCAQPLLIPLRLKVSADEKAALQQAQSLLGELGIEFQSDAQHVTIRAVPLPLRQQNLQILIPELIGYLAQQTTFATVNIAQWIARNVQSEHPQWSMAQAISLLADVERLCPQLVKAPPGGLLQPVDLHSALAIELRKVLPVELISVDSALIYRGMDIGTAKPNADELKAAPHRLLDIRDPSQAYSAADFRRDALAQMAEITSAGRIPLLVGGTMLYFKALLEGLSPLPSADPEVRSRIEQQAAELGWEALHQQLQEIDPVAAARIHPNDPQRLSRALEVFFISGKTLTELTQTSGDALPYQVHQFAIAPASRELLHQRIELRFHQMLASGFEAEVRALFARGDLHTDLPSIRCVGYRQMWSYIEGEISYDEMVYRGVCATRQLAKRQMTWLRGWEGVRWLDSENPDRARKEVLQVVGAIAD</sequence>
<dbReference type="HAMAP" id="MF_00185">
    <property type="entry name" value="IPP_trans"/>
    <property type="match status" value="1"/>
</dbReference>
<comment type="function">
    <text evidence="2 14 16">Catalyzes the transfer of a dimethylallyl group onto the adenine at position 37 in tRNAs that read codons beginning with uridine, leading to the formation of N6-(dimethylallyl)adenosine (i(6)A).</text>
</comment>
<dbReference type="FunFam" id="3.30.565.10:FF:000003">
    <property type="entry name" value="DNA mismatch repair endonuclease MutL"/>
    <property type="match status" value="1"/>
</dbReference>
<comment type="caution">
    <text evidence="14">Lacks conserved residue(s) required for the propagation of feature annotation.</text>
</comment>
<dbReference type="GO" id="GO:0008033">
    <property type="term" value="P:tRNA processing"/>
    <property type="evidence" value="ECO:0007669"/>
    <property type="project" value="UniProtKB-UniRule"/>
</dbReference>
<evidence type="ECO:0000256" key="16">
    <source>
        <dbReference type="RuleBase" id="RU003784"/>
    </source>
</evidence>
<keyword evidence="10 14" id="KW-0460">Magnesium</keyword>
<dbReference type="Pfam" id="PF01119">
    <property type="entry name" value="DNA_mis_repair"/>
    <property type="match status" value="1"/>
</dbReference>
<evidence type="ECO:0000256" key="1">
    <source>
        <dbReference type="ARBA" id="ARBA00001946"/>
    </source>
</evidence>
<dbReference type="FunFam" id="1.10.20.140:FF:000001">
    <property type="entry name" value="tRNA dimethylallyltransferase"/>
    <property type="match status" value="1"/>
</dbReference>
<proteinExistence type="inferred from homology"/>
<feature type="compositionally biased region" description="Low complexity" evidence="18">
    <location>
        <begin position="367"/>
        <end position="376"/>
    </location>
</feature>
<dbReference type="Pfam" id="PF01715">
    <property type="entry name" value="IPPT"/>
    <property type="match status" value="1"/>
</dbReference>
<dbReference type="AlphaFoldDB" id="A0A738DY16"/>
<feature type="compositionally biased region" description="Gly residues" evidence="18">
    <location>
        <begin position="382"/>
        <end position="392"/>
    </location>
</feature>
<evidence type="ECO:0000256" key="5">
    <source>
        <dbReference type="ARBA" id="ARBA00022679"/>
    </source>
</evidence>
<evidence type="ECO:0000256" key="8">
    <source>
        <dbReference type="ARBA" id="ARBA00022763"/>
    </source>
</evidence>
<dbReference type="EC" id="2.5.1.75" evidence="14"/>
<dbReference type="EMBL" id="DAATII010000013">
    <property type="protein sequence ID" value="HAE8733349.1"/>
    <property type="molecule type" value="Genomic_DNA"/>
</dbReference>
<dbReference type="InterPro" id="IPR020568">
    <property type="entry name" value="Ribosomal_Su5_D2-typ_SF"/>
</dbReference>
<dbReference type="Gene3D" id="3.30.565.10">
    <property type="entry name" value="Histidine kinase-like ATPase, C-terminal domain"/>
    <property type="match status" value="1"/>
</dbReference>
<comment type="cofactor">
    <cofactor evidence="1 14">
        <name>Mg(2+)</name>
        <dbReference type="ChEBI" id="CHEBI:18420"/>
    </cofactor>
</comment>
<keyword evidence="8 13" id="KW-0227">DNA damage</keyword>
<dbReference type="InterPro" id="IPR014762">
    <property type="entry name" value="DNA_mismatch_repair_CS"/>
</dbReference>
<keyword evidence="21" id="KW-0378">Hydrolase</keyword>
<dbReference type="FunFam" id="1.10.287.890:FF:000001">
    <property type="entry name" value="tRNA dimethylallyltransferase"/>
    <property type="match status" value="1"/>
</dbReference>
<dbReference type="PANTHER" id="PTHR10073">
    <property type="entry name" value="DNA MISMATCH REPAIR PROTEIN MLH, PMS, MUTL"/>
    <property type="match status" value="1"/>
</dbReference>
<dbReference type="NCBIfam" id="TIGR00174">
    <property type="entry name" value="miaA"/>
    <property type="match status" value="1"/>
</dbReference>
<dbReference type="GO" id="GO:0006298">
    <property type="term" value="P:mismatch repair"/>
    <property type="evidence" value="ECO:0007669"/>
    <property type="project" value="UniProtKB-UniRule"/>
</dbReference>
<dbReference type="InterPro" id="IPR037198">
    <property type="entry name" value="MutL_C_sf"/>
</dbReference>
<dbReference type="GO" id="GO:0140664">
    <property type="term" value="F:ATP-dependent DNA damage sensor activity"/>
    <property type="evidence" value="ECO:0007669"/>
    <property type="project" value="InterPro"/>
</dbReference>
<dbReference type="InterPro" id="IPR018022">
    <property type="entry name" value="IPT"/>
</dbReference>
<feature type="domain" description="MutL C-terminal dimerisation" evidence="19">
    <location>
        <begin position="441"/>
        <end position="576"/>
    </location>
</feature>
<evidence type="ECO:0000259" key="19">
    <source>
        <dbReference type="SMART" id="SM00853"/>
    </source>
</evidence>
<dbReference type="PANTHER" id="PTHR10073:SF12">
    <property type="entry name" value="DNA MISMATCH REPAIR PROTEIN MLH1"/>
    <property type="match status" value="1"/>
</dbReference>
<dbReference type="InterPro" id="IPR014721">
    <property type="entry name" value="Ribsml_uS5_D2-typ_fold_subgr"/>
</dbReference>
<evidence type="ECO:0000256" key="13">
    <source>
        <dbReference type="HAMAP-Rule" id="MF_00149"/>
    </source>
</evidence>
<evidence type="ECO:0000259" key="20">
    <source>
        <dbReference type="SMART" id="SM01340"/>
    </source>
</evidence>
<dbReference type="InterPro" id="IPR002099">
    <property type="entry name" value="MutL/Mlh/PMS"/>
</dbReference>
<dbReference type="CDD" id="cd16926">
    <property type="entry name" value="HATPase_MutL-MLH-PMS-like"/>
    <property type="match status" value="1"/>
</dbReference>
<dbReference type="SMART" id="SM00853">
    <property type="entry name" value="MutL_C"/>
    <property type="match status" value="1"/>
</dbReference>
<keyword evidence="6 14" id="KW-0819">tRNA processing</keyword>
<dbReference type="GO" id="GO:0016887">
    <property type="term" value="F:ATP hydrolysis activity"/>
    <property type="evidence" value="ECO:0007669"/>
    <property type="project" value="InterPro"/>
</dbReference>
<dbReference type="Gene3D" id="1.10.287.890">
    <property type="entry name" value="Crystal structure of tRNA isopentenylpyrophosphate transferase (bh2366) domain"/>
    <property type="match status" value="1"/>
</dbReference>
<evidence type="ECO:0000256" key="15">
    <source>
        <dbReference type="RuleBase" id="RU003783"/>
    </source>
</evidence>
<dbReference type="Gene3D" id="3.30.230.10">
    <property type="match status" value="1"/>
</dbReference>
<dbReference type="Gene3D" id="3.30.1540.20">
    <property type="entry name" value="MutL, C-terminal domain, dimerisation subdomain"/>
    <property type="match status" value="1"/>
</dbReference>
<dbReference type="GO" id="GO:0004519">
    <property type="term" value="F:endonuclease activity"/>
    <property type="evidence" value="ECO:0007669"/>
    <property type="project" value="UniProtKB-KW"/>
</dbReference>
<comment type="caution">
    <text evidence="21">The sequence shown here is derived from an EMBL/GenBank/DDBJ whole genome shotgun (WGS) entry which is preliminary data.</text>
</comment>
<evidence type="ECO:0000256" key="18">
    <source>
        <dbReference type="SAM" id="MobiDB-lite"/>
    </source>
</evidence>
<keyword evidence="11 13" id="KW-0234">DNA repair</keyword>
<feature type="site" description="Interaction with substrate tRNA" evidence="14">
    <location>
        <position position="716"/>
    </location>
</feature>